<dbReference type="PANTHER" id="PTHR30026">
    <property type="entry name" value="OUTER MEMBRANE PROTEIN TOLC"/>
    <property type="match status" value="1"/>
</dbReference>
<gene>
    <name evidence="8" type="ORF">FEM41_16375</name>
</gene>
<proteinExistence type="inferred from homology"/>
<dbReference type="KEGG" id="izh:FEM41_16375"/>
<protein>
    <submittedName>
        <fullName evidence="8">Uncharacterized protein</fullName>
    </submittedName>
</protein>
<evidence type="ECO:0000256" key="7">
    <source>
        <dbReference type="ARBA" id="ARBA00023237"/>
    </source>
</evidence>
<keyword evidence="9" id="KW-1185">Reference proteome</keyword>
<dbReference type="SUPFAM" id="SSF56954">
    <property type="entry name" value="Outer membrane efflux proteins (OEP)"/>
    <property type="match status" value="1"/>
</dbReference>
<dbReference type="EMBL" id="CP040428">
    <property type="protein sequence ID" value="QCT21109.1"/>
    <property type="molecule type" value="Genomic_DNA"/>
</dbReference>
<keyword evidence="6" id="KW-0472">Membrane</keyword>
<sequence length="509" mass="55329">MGSGGGFGHRLSGMFQAIDGLKDLSDKEFMKRLIRLNRSACSLPKIVISLVALTHCMQANATEFLDVIRMTANHPAVLSAQNSAGAALFDVDVAKAPNNFQLSAGVSSTGYSGQPGYENNFISPHVKVSKVLYDHGRTDDSVKGKEAEYQMQRAQINVQRETLNQQALSLYTTAVTYVRVINVLDQEVEALQELLNRVKNIASIDPGRASEVNQVATRLSSVIASRESSNIALQQAWQQLVLLVNQPVTLTNDLPDLKKAGLLPVTLNVAQKALADNPSYVAARYQRDAATSAVQVASKWNRPTWSVQVTLDSPRTHGELEPFKAATLQVSSDMSLWDGGSGMATAKGAVQRLSSAEQNMDATLLTLKQQLGQLWVSLPLRERQIAALSRQSASALQTWKAGETQFFSGQRPLTDLISFATDYYSSLASYEEQRVQYVATQWQIVASLGKLTDLAKNVRSLPSSSLPTVKSEPGRSEMMYGSLTTASTGDATAVTRHQITGHDGLGKWP</sequence>
<dbReference type="AlphaFoldDB" id="A0A4P8YK57"/>
<dbReference type="RefSeq" id="WP_138097265.1">
    <property type="nucleotide sequence ID" value="NZ_CP040428.1"/>
</dbReference>
<dbReference type="Proteomes" id="UP000302163">
    <property type="component" value="Chromosome"/>
</dbReference>
<dbReference type="GO" id="GO:0009279">
    <property type="term" value="C:cell outer membrane"/>
    <property type="evidence" value="ECO:0007669"/>
    <property type="project" value="UniProtKB-SubCell"/>
</dbReference>
<dbReference type="Pfam" id="PF02321">
    <property type="entry name" value="OEP"/>
    <property type="match status" value="1"/>
</dbReference>
<evidence type="ECO:0000256" key="1">
    <source>
        <dbReference type="ARBA" id="ARBA00004442"/>
    </source>
</evidence>
<dbReference type="InterPro" id="IPR003423">
    <property type="entry name" value="OMP_efflux"/>
</dbReference>
<evidence type="ECO:0000256" key="5">
    <source>
        <dbReference type="ARBA" id="ARBA00022692"/>
    </source>
</evidence>
<comment type="subcellular location">
    <subcellularLocation>
        <location evidence="1">Cell outer membrane</location>
    </subcellularLocation>
</comment>
<name>A0A4P8YK57_9ENTR</name>
<evidence type="ECO:0000256" key="2">
    <source>
        <dbReference type="ARBA" id="ARBA00007613"/>
    </source>
</evidence>
<keyword evidence="7" id="KW-0998">Cell outer membrane</keyword>
<dbReference type="OrthoDB" id="6556241at2"/>
<evidence type="ECO:0000256" key="4">
    <source>
        <dbReference type="ARBA" id="ARBA00022452"/>
    </source>
</evidence>
<dbReference type="GO" id="GO:0015288">
    <property type="term" value="F:porin activity"/>
    <property type="evidence" value="ECO:0007669"/>
    <property type="project" value="TreeGrafter"/>
</dbReference>
<dbReference type="GO" id="GO:1990281">
    <property type="term" value="C:efflux pump complex"/>
    <property type="evidence" value="ECO:0007669"/>
    <property type="project" value="TreeGrafter"/>
</dbReference>
<comment type="similarity">
    <text evidence="2">Belongs to the outer membrane factor (OMF) (TC 1.B.17) family.</text>
</comment>
<evidence type="ECO:0000313" key="8">
    <source>
        <dbReference type="EMBL" id="QCT21109.1"/>
    </source>
</evidence>
<keyword evidence="5" id="KW-0812">Transmembrane</keyword>
<dbReference type="PANTHER" id="PTHR30026:SF22">
    <property type="entry name" value="OUTER MEMBRANE EFFLUX PROTEIN"/>
    <property type="match status" value="1"/>
</dbReference>
<dbReference type="Gene3D" id="1.20.1600.10">
    <property type="entry name" value="Outer membrane efflux proteins (OEP)"/>
    <property type="match status" value="1"/>
</dbReference>
<accession>A0A4P8YK57</accession>
<dbReference type="GO" id="GO:0015562">
    <property type="term" value="F:efflux transmembrane transporter activity"/>
    <property type="evidence" value="ECO:0007669"/>
    <property type="project" value="InterPro"/>
</dbReference>
<evidence type="ECO:0000313" key="9">
    <source>
        <dbReference type="Proteomes" id="UP000302163"/>
    </source>
</evidence>
<evidence type="ECO:0000256" key="3">
    <source>
        <dbReference type="ARBA" id="ARBA00022448"/>
    </source>
</evidence>
<keyword evidence="4" id="KW-1134">Transmembrane beta strand</keyword>
<organism evidence="8 9">
    <name type="scientific">Jejubacter calystegiae</name>
    <dbReference type="NCBI Taxonomy" id="2579935"/>
    <lineage>
        <taxon>Bacteria</taxon>
        <taxon>Pseudomonadati</taxon>
        <taxon>Pseudomonadota</taxon>
        <taxon>Gammaproteobacteria</taxon>
        <taxon>Enterobacterales</taxon>
        <taxon>Enterobacteriaceae</taxon>
        <taxon>Jejubacter</taxon>
    </lineage>
</organism>
<reference evidence="8 9" key="1">
    <citation type="submission" date="2019-05" db="EMBL/GenBank/DDBJ databases">
        <title>Complete genome sequence of Izhakiella calystegiae KSNA2, an endophyte isolated from beach morning glory (Calystegia soldanella).</title>
        <authorList>
            <person name="Jiang L."/>
            <person name="Jeong J.C."/>
            <person name="Kim C.Y."/>
            <person name="Kim D.H."/>
            <person name="Kim S.W."/>
            <person name="Lee j."/>
        </authorList>
    </citation>
    <scope>NUCLEOTIDE SEQUENCE [LARGE SCALE GENOMIC DNA]</scope>
    <source>
        <strain evidence="8 9">KSNA2</strain>
    </source>
</reference>
<evidence type="ECO:0000256" key="6">
    <source>
        <dbReference type="ARBA" id="ARBA00023136"/>
    </source>
</evidence>
<dbReference type="InterPro" id="IPR051906">
    <property type="entry name" value="TolC-like"/>
</dbReference>
<keyword evidence="3" id="KW-0813">Transport</keyword>